<evidence type="ECO:0000313" key="6">
    <source>
        <dbReference type="EMBL" id="AIZ44168.1"/>
    </source>
</evidence>
<dbReference type="HOGENOM" id="CLU_003442_1_0_0"/>
<evidence type="ECO:0000259" key="5">
    <source>
        <dbReference type="SMART" id="SM00872"/>
    </source>
</evidence>
<dbReference type="KEGG" id="dsw:QR90_02155"/>
<dbReference type="CDD" id="cd10789">
    <property type="entry name" value="GH38N_AMII_ER_cytosolic"/>
    <property type="match status" value="1"/>
</dbReference>
<reference evidence="7" key="1">
    <citation type="submission" date="2014-11" db="EMBL/GenBank/DDBJ databases">
        <title>Hymenobacter sp. DG25B genome submission.</title>
        <authorList>
            <person name="Jung H.-Y."/>
            <person name="Kim M.K."/>
            <person name="Srinivasan S."/>
            <person name="Lim S."/>
        </authorList>
    </citation>
    <scope>NUCLEOTIDE SEQUENCE [LARGE SCALE GENOMIC DNA]</scope>
    <source>
        <strain evidence="7">DY59</strain>
    </source>
</reference>
<comment type="similarity">
    <text evidence="1">Belongs to the glycosyl hydrolase 38 family.</text>
</comment>
<dbReference type="InterPro" id="IPR027291">
    <property type="entry name" value="Glyco_hydro_38_N_sf"/>
</dbReference>
<accession>A0A0A7KHX9</accession>
<evidence type="ECO:0000256" key="4">
    <source>
        <dbReference type="ARBA" id="ARBA00023295"/>
    </source>
</evidence>
<dbReference type="Pfam" id="PF07748">
    <property type="entry name" value="Glyco_hydro_38C"/>
    <property type="match status" value="1"/>
</dbReference>
<dbReference type="InterPro" id="IPR041147">
    <property type="entry name" value="GH38_C"/>
</dbReference>
<protein>
    <submittedName>
        <fullName evidence="6">Alpha-mannosidase</fullName>
    </submittedName>
</protein>
<dbReference type="SUPFAM" id="SSF88713">
    <property type="entry name" value="Glycoside hydrolase/deacetylase"/>
    <property type="match status" value="1"/>
</dbReference>
<dbReference type="PANTHER" id="PTHR46017:SF1">
    <property type="entry name" value="ALPHA-MANNOSIDASE 2C1"/>
    <property type="match status" value="1"/>
</dbReference>
<dbReference type="Proteomes" id="UP000030634">
    <property type="component" value="Chromosome"/>
</dbReference>
<dbReference type="SUPFAM" id="SSF74650">
    <property type="entry name" value="Galactose mutarotase-like"/>
    <property type="match status" value="1"/>
</dbReference>
<dbReference type="InterPro" id="IPR037094">
    <property type="entry name" value="Glyco_hydro_38_cen_sf"/>
</dbReference>
<organism evidence="6 7">
    <name type="scientific">Deinococcus radiopugnans</name>
    <dbReference type="NCBI Taxonomy" id="57497"/>
    <lineage>
        <taxon>Bacteria</taxon>
        <taxon>Thermotogati</taxon>
        <taxon>Deinococcota</taxon>
        <taxon>Deinococci</taxon>
        <taxon>Deinococcales</taxon>
        <taxon>Deinococcaceae</taxon>
        <taxon>Deinococcus</taxon>
    </lineage>
</organism>
<dbReference type="InterPro" id="IPR011682">
    <property type="entry name" value="Glyco_hydro_38_C"/>
</dbReference>
<dbReference type="Pfam" id="PF01074">
    <property type="entry name" value="Glyco_hydro_38N"/>
    <property type="match status" value="1"/>
</dbReference>
<dbReference type="Gene3D" id="1.20.1270.50">
    <property type="entry name" value="Glycoside hydrolase family 38, central domain"/>
    <property type="match status" value="1"/>
</dbReference>
<dbReference type="GO" id="GO:0004559">
    <property type="term" value="F:alpha-mannosidase activity"/>
    <property type="evidence" value="ECO:0007669"/>
    <property type="project" value="InterPro"/>
</dbReference>
<evidence type="ECO:0000256" key="3">
    <source>
        <dbReference type="ARBA" id="ARBA00022801"/>
    </source>
</evidence>
<dbReference type="InterPro" id="IPR028995">
    <property type="entry name" value="Glyco_hydro_57/38_cen_sf"/>
</dbReference>
<dbReference type="EMBL" id="CP010028">
    <property type="protein sequence ID" value="AIZ44168.1"/>
    <property type="molecule type" value="Genomic_DNA"/>
</dbReference>
<keyword evidence="4" id="KW-0326">Glycosidase</keyword>
<dbReference type="FunFam" id="3.20.110.10:FF:000002">
    <property type="entry name" value="alpha-mannosidase 2C1 isoform X1"/>
    <property type="match status" value="1"/>
</dbReference>
<dbReference type="STRING" id="1182571.QR90_02155"/>
<evidence type="ECO:0000256" key="1">
    <source>
        <dbReference type="ARBA" id="ARBA00009792"/>
    </source>
</evidence>
<dbReference type="Gene3D" id="2.70.98.30">
    <property type="entry name" value="Golgi alpha-mannosidase II, domain 4"/>
    <property type="match status" value="1"/>
</dbReference>
<dbReference type="Pfam" id="PF17677">
    <property type="entry name" value="Glyco_hydro38C2"/>
    <property type="match status" value="1"/>
</dbReference>
<dbReference type="GO" id="GO:0009313">
    <property type="term" value="P:oligosaccharide catabolic process"/>
    <property type="evidence" value="ECO:0007669"/>
    <property type="project" value="TreeGrafter"/>
</dbReference>
<sequence>MTHALTTAQILIRLHNRLNELGAWRDARRQALAGGEFFAHGSDQAHSIALNESWPSRDFPVTLRFEATVPHNWTGPVSLRFDIGGEGLLRVNGRPIGGLNPYHQEYRLAEASGGQRLSIEIQASPKDLFGRPNLRPRLKMACLVEPDLEVRALHDDLSAAHEAARQLLAHGQPDLATQLADALSDLFNQLPIPRSDSAAYLSRAVQQREQADQIAGIWDEWDFASEDSPPFPDDLRPALRQARQVWDERRADLLNRFPPVGEIRLSGHAHIDLAWLWPLSETRLKAQRTFSTVLTLMEQHPDFTFNQSSAQLYRYVEEDAPELFSRIQQRVQEGRWDVVGGMWVEPDGNLIAGESWARQLLYGQRYFAEKFGKVARVCWLPDTFGYAANLPQLLQLSNIPYFFTIKLTWNETNTFPYDLYHWEGLDGSQVLAHSFYNPLPAQGYNGDIAPLDVLQTWGNFRGKRHSPASLLSFGHGDGGGGPTAEMLQRYGRLKAFPGLPRLKMTRVAEFYDEVQATKLPTWVGEQYLEMHRGTFTSQARVKKFNRRLEHTLVEAEAACTLAFRLLEQPSPRQALAALWQTLLRNQFHDILPGSSVKAVYDVAHQELGAALEKATAVRNAALQALSDAVSGPERIVVWNLSSDDRPLHAVLETGRPLALTTDEGLAVQTHFQGGQLHLCGEMTVPGLGYLALKVTQAKAPASALNTNPDDLTLDNACLRVTVGDDGTLTSMYDKRLAREMLAGRGNQVWAYVDIAREYDAWEVDAAYAESGEELLAAQPPQRLSDAPYPAIRVTRRHGDSTITQVYELRPGSARLDIKTEVDWHGRHTFLRSLTPVKIRSPHATYETAYGSVVRTTQTNTSWDAAQFEVPAHRWADLNDGACGVSLLNDSKYGYSCRGNVLGLSLLRSPVYPDPTADEGQHRFTYALYPHAGDWRGGTLREAQDLNAPLIALQSATTGGTFPAQSRLVSLPAGLRLSALKLAEDSDAAILRVYEAHGQQASLEGLSALDIHRWKVVNLLEDVVSDFAETEQTIRPYQVVTLLAGE</sequence>
<gene>
    <name evidence="6" type="ORF">QR90_02155</name>
</gene>
<dbReference type="SMART" id="SM00872">
    <property type="entry name" value="Alpha-mann_mid"/>
    <property type="match status" value="1"/>
</dbReference>
<dbReference type="GO" id="GO:0046872">
    <property type="term" value="F:metal ion binding"/>
    <property type="evidence" value="ECO:0007669"/>
    <property type="project" value="UniProtKB-KW"/>
</dbReference>
<evidence type="ECO:0000313" key="7">
    <source>
        <dbReference type="Proteomes" id="UP000030634"/>
    </source>
</evidence>
<dbReference type="AlphaFoldDB" id="A0A0A7KHX9"/>
<name>A0A0A7KHX9_9DEIO</name>
<feature type="domain" description="Glycoside hydrolase family 38 central" evidence="5">
    <location>
        <begin position="529"/>
        <end position="607"/>
    </location>
</feature>
<dbReference type="InterPro" id="IPR015341">
    <property type="entry name" value="Glyco_hydro_38_cen"/>
</dbReference>
<dbReference type="InterPro" id="IPR011013">
    <property type="entry name" value="Gal_mutarotase_sf_dom"/>
</dbReference>
<evidence type="ECO:0000256" key="2">
    <source>
        <dbReference type="ARBA" id="ARBA00022723"/>
    </source>
</evidence>
<dbReference type="FunFam" id="1.20.1270.50:FF:000004">
    <property type="entry name" value="alpha-mannosidase 2C1 isoform X1"/>
    <property type="match status" value="1"/>
</dbReference>
<keyword evidence="2" id="KW-0479">Metal-binding</keyword>
<dbReference type="InterPro" id="IPR011330">
    <property type="entry name" value="Glyco_hydro/deAcase_b/a-brl"/>
</dbReference>
<dbReference type="GO" id="GO:0030246">
    <property type="term" value="F:carbohydrate binding"/>
    <property type="evidence" value="ECO:0007669"/>
    <property type="project" value="InterPro"/>
</dbReference>
<dbReference type="SUPFAM" id="SSF88688">
    <property type="entry name" value="Families 57/38 glycoside transferase middle domain"/>
    <property type="match status" value="1"/>
</dbReference>
<keyword evidence="3" id="KW-0378">Hydrolase</keyword>
<dbReference type="RefSeq" id="WP_039681875.1">
    <property type="nucleotide sequence ID" value="NZ_CP010028.1"/>
</dbReference>
<dbReference type="InterPro" id="IPR000602">
    <property type="entry name" value="Glyco_hydro_38_N"/>
</dbReference>
<proteinExistence type="inferred from homology"/>
<dbReference type="Gene3D" id="2.60.40.2220">
    <property type="match status" value="1"/>
</dbReference>
<dbReference type="Gene3D" id="3.20.110.10">
    <property type="entry name" value="Glycoside hydrolase 38, N terminal domain"/>
    <property type="match status" value="1"/>
</dbReference>
<dbReference type="PANTHER" id="PTHR46017">
    <property type="entry name" value="ALPHA-MANNOSIDASE 2C1"/>
    <property type="match status" value="1"/>
</dbReference>
<dbReference type="GO" id="GO:0006013">
    <property type="term" value="P:mannose metabolic process"/>
    <property type="evidence" value="ECO:0007669"/>
    <property type="project" value="InterPro"/>
</dbReference>
<dbReference type="Pfam" id="PF09261">
    <property type="entry name" value="Alpha-mann_mid"/>
    <property type="match status" value="1"/>
</dbReference>